<protein>
    <submittedName>
        <fullName evidence="1">Uncharacterized protein</fullName>
    </submittedName>
</protein>
<dbReference type="EMBL" id="BDDD01005959">
    <property type="protein sequence ID" value="GAV90079.1"/>
    <property type="molecule type" value="Genomic_DNA"/>
</dbReference>
<accession>A0A1Q3DCD6</accession>
<organism evidence="1 2">
    <name type="scientific">Cephalotus follicularis</name>
    <name type="common">Albany pitcher plant</name>
    <dbReference type="NCBI Taxonomy" id="3775"/>
    <lineage>
        <taxon>Eukaryota</taxon>
        <taxon>Viridiplantae</taxon>
        <taxon>Streptophyta</taxon>
        <taxon>Embryophyta</taxon>
        <taxon>Tracheophyta</taxon>
        <taxon>Spermatophyta</taxon>
        <taxon>Magnoliopsida</taxon>
        <taxon>eudicotyledons</taxon>
        <taxon>Gunneridae</taxon>
        <taxon>Pentapetalae</taxon>
        <taxon>rosids</taxon>
        <taxon>fabids</taxon>
        <taxon>Oxalidales</taxon>
        <taxon>Cephalotaceae</taxon>
        <taxon>Cephalotus</taxon>
    </lineage>
</organism>
<gene>
    <name evidence="1" type="ORF">CFOL_v3_33488</name>
</gene>
<keyword evidence="2" id="KW-1185">Reference proteome</keyword>
<evidence type="ECO:0000313" key="1">
    <source>
        <dbReference type="EMBL" id="GAV90079.1"/>
    </source>
</evidence>
<dbReference type="Proteomes" id="UP000187406">
    <property type="component" value="Unassembled WGS sequence"/>
</dbReference>
<proteinExistence type="predicted"/>
<dbReference type="InParanoid" id="A0A1Q3DCD6"/>
<dbReference type="AlphaFoldDB" id="A0A1Q3DCD6"/>
<evidence type="ECO:0000313" key="2">
    <source>
        <dbReference type="Proteomes" id="UP000187406"/>
    </source>
</evidence>
<comment type="caution">
    <text evidence="1">The sequence shown here is derived from an EMBL/GenBank/DDBJ whole genome shotgun (WGS) entry which is preliminary data.</text>
</comment>
<dbReference type="OrthoDB" id="2919534at2759"/>
<sequence length="90" mass="10271">MQQQHEQGKRLKIDGEEEVISFSELDLEGVHIPHDDLVVVTLHVEFFTMNRVLIDSVSLADILYKPAFDQLRILEDQLKLVKTPLIGFAG</sequence>
<reference evidence="2" key="1">
    <citation type="submission" date="2016-04" db="EMBL/GenBank/DDBJ databases">
        <title>Cephalotus genome sequencing.</title>
        <authorList>
            <person name="Fukushima K."/>
            <person name="Hasebe M."/>
            <person name="Fang X."/>
        </authorList>
    </citation>
    <scope>NUCLEOTIDE SEQUENCE [LARGE SCALE GENOMIC DNA]</scope>
    <source>
        <strain evidence="2">cv. St1</strain>
    </source>
</reference>
<name>A0A1Q3DCD6_CEPFO</name>